<keyword evidence="1" id="KW-0732">Signal</keyword>
<evidence type="ECO:0000313" key="3">
    <source>
        <dbReference type="Proteomes" id="UP000252893"/>
    </source>
</evidence>
<sequence>MKRVFAFSAVAALALAGALPASAQTVEWGGGFVGQSMGNSAVSGGGFLGAGSTAQGFGTTNGWATTTGIGGGVVVPGFGVGASGSLYSSGISGQSGALANSNTGFLGGSSAASAAGGAMGSSSGFVSIKP</sequence>
<organism evidence="2 3">
    <name type="scientific">Pseudochrobactrum asaccharolyticum</name>
    <dbReference type="NCBI Taxonomy" id="354351"/>
    <lineage>
        <taxon>Bacteria</taxon>
        <taxon>Pseudomonadati</taxon>
        <taxon>Pseudomonadota</taxon>
        <taxon>Alphaproteobacteria</taxon>
        <taxon>Hyphomicrobiales</taxon>
        <taxon>Brucellaceae</taxon>
        <taxon>Pseudochrobactrum</taxon>
    </lineage>
</organism>
<comment type="caution">
    <text evidence="2">The sequence shown here is derived from an EMBL/GenBank/DDBJ whole genome shotgun (WGS) entry which is preliminary data.</text>
</comment>
<keyword evidence="3" id="KW-1185">Reference proteome</keyword>
<gene>
    <name evidence="2" type="ORF">DFR47_1175</name>
</gene>
<name>A0A366DHK7_9HYPH</name>
<proteinExistence type="predicted"/>
<reference evidence="2 3" key="1">
    <citation type="submission" date="2018-06" db="EMBL/GenBank/DDBJ databases">
        <title>Genomic Encyclopedia of Type Strains, Phase IV (KMG-IV): sequencing the most valuable type-strain genomes for metagenomic binning, comparative biology and taxonomic classification.</title>
        <authorList>
            <person name="Goeker M."/>
        </authorList>
    </citation>
    <scope>NUCLEOTIDE SEQUENCE [LARGE SCALE GENOMIC DNA]</scope>
    <source>
        <strain evidence="2 3">DSM 25619</strain>
    </source>
</reference>
<dbReference type="EMBL" id="QNRH01000017">
    <property type="protein sequence ID" value="RBO88999.1"/>
    <property type="molecule type" value="Genomic_DNA"/>
</dbReference>
<feature type="chain" id="PRO_5016761217" evidence="1">
    <location>
        <begin position="24"/>
        <end position="130"/>
    </location>
</feature>
<feature type="signal peptide" evidence="1">
    <location>
        <begin position="1"/>
        <end position="23"/>
    </location>
</feature>
<evidence type="ECO:0000256" key="1">
    <source>
        <dbReference type="SAM" id="SignalP"/>
    </source>
</evidence>
<dbReference type="OrthoDB" id="8456993at2"/>
<protein>
    <submittedName>
        <fullName evidence="2">Uncharacterized protein</fullName>
    </submittedName>
</protein>
<dbReference type="RefSeq" id="WP_113946437.1">
    <property type="nucleotide sequence ID" value="NZ_JBHEEG010000016.1"/>
</dbReference>
<evidence type="ECO:0000313" key="2">
    <source>
        <dbReference type="EMBL" id="RBO88999.1"/>
    </source>
</evidence>
<accession>A0A366DHK7</accession>
<dbReference type="Proteomes" id="UP000252893">
    <property type="component" value="Unassembled WGS sequence"/>
</dbReference>
<dbReference type="AlphaFoldDB" id="A0A366DHK7"/>